<accession>A0A0W8IBL8</accession>
<feature type="chain" id="PRO_5006944158" evidence="1">
    <location>
        <begin position="29"/>
        <end position="120"/>
    </location>
</feature>
<evidence type="ECO:0000313" key="2">
    <source>
        <dbReference type="EMBL" id="KUG57355.1"/>
    </source>
</evidence>
<dbReference type="RefSeq" id="WP_058890335.1">
    <property type="nucleotide sequence ID" value="NZ_LQBL01000006.1"/>
</dbReference>
<dbReference type="AlphaFoldDB" id="A0A0W8IBL8"/>
<feature type="signal peptide" evidence="1">
    <location>
        <begin position="1"/>
        <end position="28"/>
    </location>
</feature>
<keyword evidence="1" id="KW-0732">Signal</keyword>
<evidence type="ECO:0000313" key="3">
    <source>
        <dbReference type="Proteomes" id="UP000054837"/>
    </source>
</evidence>
<proteinExistence type="predicted"/>
<keyword evidence="3" id="KW-1185">Reference proteome</keyword>
<name>A0A0W8IBL8_9MICO</name>
<evidence type="ECO:0000256" key="1">
    <source>
        <dbReference type="SAM" id="SignalP"/>
    </source>
</evidence>
<protein>
    <submittedName>
        <fullName evidence="2">Uncharacterized protein</fullName>
    </submittedName>
</protein>
<dbReference type="EMBL" id="LQBL01000006">
    <property type="protein sequence ID" value="KUG57355.1"/>
    <property type="molecule type" value="Genomic_DNA"/>
</dbReference>
<comment type="caution">
    <text evidence="2">The sequence shown here is derived from an EMBL/GenBank/DDBJ whole genome shotgun (WGS) entry which is preliminary data.</text>
</comment>
<organism evidence="2 3">
    <name type="scientific">Serinicoccus chungangensis</name>
    <dbReference type="NCBI Taxonomy" id="767452"/>
    <lineage>
        <taxon>Bacteria</taxon>
        <taxon>Bacillati</taxon>
        <taxon>Actinomycetota</taxon>
        <taxon>Actinomycetes</taxon>
        <taxon>Micrococcales</taxon>
        <taxon>Ornithinimicrobiaceae</taxon>
        <taxon>Serinicoccus</taxon>
    </lineage>
</organism>
<reference evidence="2 3" key="1">
    <citation type="submission" date="2015-12" db="EMBL/GenBank/DDBJ databases">
        <title>Serinicoccus chungangenesis strain CD08_5 genome sequencing and assembly.</title>
        <authorList>
            <person name="Chander A.M."/>
            <person name="Kaur G."/>
            <person name="Nair G.R."/>
            <person name="Dhawan D.K."/>
            <person name="Kochhar R.K."/>
            <person name="Mayilraj S."/>
            <person name="Bhadada S.K."/>
        </authorList>
    </citation>
    <scope>NUCLEOTIDE SEQUENCE [LARGE SCALE GENOMIC DNA]</scope>
    <source>
        <strain evidence="2 3">CD08_5</strain>
    </source>
</reference>
<dbReference type="OrthoDB" id="5197574at2"/>
<sequence length="120" mass="12366">MKNPYTKAAGIAAAVTLTVAAAAPSAMADGHTAPIPPHGHILVLGAEVGFTEEGPVLLDYRKCVDVAANQALPLNSHHEHVHFGQAGIALTEAGHAFVPVAPAFDLPWTDCASFLAIMGH</sequence>
<gene>
    <name evidence="2" type="ORF">AVL62_16165</name>
</gene>
<dbReference type="Proteomes" id="UP000054837">
    <property type="component" value="Unassembled WGS sequence"/>
</dbReference>